<dbReference type="Proteomes" id="UP000887574">
    <property type="component" value="Unplaced"/>
</dbReference>
<organism evidence="2 3">
    <name type="scientific">Ditylenchus dipsaci</name>
    <dbReference type="NCBI Taxonomy" id="166011"/>
    <lineage>
        <taxon>Eukaryota</taxon>
        <taxon>Metazoa</taxon>
        <taxon>Ecdysozoa</taxon>
        <taxon>Nematoda</taxon>
        <taxon>Chromadorea</taxon>
        <taxon>Rhabditida</taxon>
        <taxon>Tylenchina</taxon>
        <taxon>Tylenchomorpha</taxon>
        <taxon>Sphaerularioidea</taxon>
        <taxon>Anguinidae</taxon>
        <taxon>Anguininae</taxon>
        <taxon>Ditylenchus</taxon>
    </lineage>
</organism>
<reference evidence="3" key="1">
    <citation type="submission" date="2022-11" db="UniProtKB">
        <authorList>
            <consortium name="WormBaseParasite"/>
        </authorList>
    </citation>
    <scope>IDENTIFICATION</scope>
</reference>
<feature type="region of interest" description="Disordered" evidence="1">
    <location>
        <begin position="34"/>
        <end position="74"/>
    </location>
</feature>
<dbReference type="InterPro" id="IPR036598">
    <property type="entry name" value="GOLD_dom_sf"/>
</dbReference>
<dbReference type="SUPFAM" id="SSF101576">
    <property type="entry name" value="Supernatant protein factor (SPF), C-terminal domain"/>
    <property type="match status" value="1"/>
</dbReference>
<dbReference type="WBParaSite" id="jg18563">
    <property type="protein sequence ID" value="jg18563"/>
    <property type="gene ID" value="jg18563"/>
</dbReference>
<name>A0A915DF17_9BILA</name>
<dbReference type="AlphaFoldDB" id="A0A915DF17"/>
<sequence length="74" mass="7981">MMLRKVIKDIIEFDNYYSWFSAKQLRYNIEIDELGGSSTNTTPTSISGGGGIPPSLFSKANSGTNPALAVPPSQ</sequence>
<accession>A0A915DF17</accession>
<protein>
    <submittedName>
        <fullName evidence="3">Distal-less</fullName>
    </submittedName>
</protein>
<feature type="compositionally biased region" description="Low complexity" evidence="1">
    <location>
        <begin position="35"/>
        <end position="46"/>
    </location>
</feature>
<evidence type="ECO:0000313" key="3">
    <source>
        <dbReference type="WBParaSite" id="jg18563"/>
    </source>
</evidence>
<evidence type="ECO:0000256" key="1">
    <source>
        <dbReference type="SAM" id="MobiDB-lite"/>
    </source>
</evidence>
<keyword evidence="2" id="KW-1185">Reference proteome</keyword>
<proteinExistence type="predicted"/>
<evidence type="ECO:0000313" key="2">
    <source>
        <dbReference type="Proteomes" id="UP000887574"/>
    </source>
</evidence>